<keyword evidence="4" id="KW-1185">Reference proteome</keyword>
<evidence type="ECO:0000259" key="2">
    <source>
        <dbReference type="Pfam" id="PF10988"/>
    </source>
</evidence>
<dbReference type="PANTHER" id="PTHR39200">
    <property type="entry name" value="HYPOTHETICAL EXPORTED PROTEIN"/>
    <property type="match status" value="1"/>
</dbReference>
<evidence type="ECO:0000313" key="4">
    <source>
        <dbReference type="Proteomes" id="UP000503222"/>
    </source>
</evidence>
<gene>
    <name evidence="3" type="ORF">G7077_06280</name>
</gene>
<feature type="chain" id="PRO_5026259355" evidence="1">
    <location>
        <begin position="25"/>
        <end position="241"/>
    </location>
</feature>
<dbReference type="RefSeq" id="WP_166410954.1">
    <property type="nucleotide sequence ID" value="NZ_CP049869.1"/>
</dbReference>
<dbReference type="Gene3D" id="2.160.20.120">
    <property type="match status" value="1"/>
</dbReference>
<dbReference type="PROSITE" id="PS51257">
    <property type="entry name" value="PROKAR_LIPOPROTEIN"/>
    <property type="match status" value="1"/>
</dbReference>
<name>A0A6G7YP98_9SPHN</name>
<dbReference type="AlphaFoldDB" id="A0A6G7YP98"/>
<accession>A0A6G7YP98</accession>
<dbReference type="EMBL" id="CP049869">
    <property type="protein sequence ID" value="QIK78561.1"/>
    <property type="molecule type" value="Genomic_DNA"/>
</dbReference>
<dbReference type="PANTHER" id="PTHR39200:SF1">
    <property type="entry name" value="AUTO-TRANSPORTER ADHESIN HEAD GIN DOMAIN-CONTAINING PROTEIN-RELATED"/>
    <property type="match status" value="1"/>
</dbReference>
<protein>
    <submittedName>
        <fullName evidence="3">DUF2807 domain-containing protein</fullName>
    </submittedName>
</protein>
<evidence type="ECO:0000256" key="1">
    <source>
        <dbReference type="SAM" id="SignalP"/>
    </source>
</evidence>
<feature type="signal peptide" evidence="1">
    <location>
        <begin position="1"/>
        <end position="24"/>
    </location>
</feature>
<dbReference type="KEGG" id="spii:G7077_06280"/>
<keyword evidence="1" id="KW-0732">Signal</keyword>
<organism evidence="3 4">
    <name type="scientific">Sphingomonas piscis</name>
    <dbReference type="NCBI Taxonomy" id="2714943"/>
    <lineage>
        <taxon>Bacteria</taxon>
        <taxon>Pseudomonadati</taxon>
        <taxon>Pseudomonadota</taxon>
        <taxon>Alphaproteobacteria</taxon>
        <taxon>Sphingomonadales</taxon>
        <taxon>Sphingomonadaceae</taxon>
        <taxon>Sphingomonas</taxon>
    </lineage>
</organism>
<sequence length="241" mass="24581">MRQTSTFGAIVGALMTAACNHAGAQDAGPETSRSFTVGDFDRIEVSGPYDVDVRTGGAVSVSAKGPENIIERMDVVVEGGRLFIRPRKDGQFNINWGSSGHVTVQVTVPSLRGAEVAGSGDIKVDKVQGDRFEASIRGSGDIAVDHAEVQSFAAVVTGSGDVRAAAGRTNAAELTINGSGKIDAAGLQAQSASTTIKGSGNIAAYASGTAEVRIFGSGDVEIKGGAKCQVTNKGSGNFRCS</sequence>
<reference evidence="3 4" key="1">
    <citation type="submission" date="2020-03" db="EMBL/GenBank/DDBJ databases">
        <title>Sphingomonas sp. nov., isolated from fish.</title>
        <authorList>
            <person name="Hyun D.-W."/>
            <person name="Bae J.-W."/>
        </authorList>
    </citation>
    <scope>NUCLEOTIDE SEQUENCE [LARGE SCALE GENOMIC DNA]</scope>
    <source>
        <strain evidence="3 4">HDW15B</strain>
    </source>
</reference>
<dbReference type="Pfam" id="PF10988">
    <property type="entry name" value="DUF2807"/>
    <property type="match status" value="1"/>
</dbReference>
<dbReference type="Proteomes" id="UP000503222">
    <property type="component" value="Chromosome"/>
</dbReference>
<feature type="domain" description="Putative auto-transporter adhesin head GIN" evidence="2">
    <location>
        <begin position="39"/>
        <end position="225"/>
    </location>
</feature>
<proteinExistence type="predicted"/>
<dbReference type="InterPro" id="IPR021255">
    <property type="entry name" value="DUF2807"/>
</dbReference>
<evidence type="ECO:0000313" key="3">
    <source>
        <dbReference type="EMBL" id="QIK78561.1"/>
    </source>
</evidence>